<evidence type="ECO:0000313" key="3">
    <source>
        <dbReference type="EMBL" id="NWN45723.1"/>
    </source>
</evidence>
<dbReference type="RefSeq" id="WP_178734123.1">
    <property type="nucleotide sequence ID" value="NZ_JABUOH010000036.1"/>
</dbReference>
<feature type="transmembrane region" description="Helical" evidence="2">
    <location>
        <begin position="12"/>
        <end position="33"/>
    </location>
</feature>
<dbReference type="EMBL" id="JABUOH010000036">
    <property type="protein sequence ID" value="NWN45723.1"/>
    <property type="molecule type" value="Genomic_DNA"/>
</dbReference>
<keyword evidence="2" id="KW-0812">Transmembrane</keyword>
<comment type="caution">
    <text evidence="3">The sequence shown here is derived from an EMBL/GenBank/DDBJ whole genome shotgun (WGS) entry which is preliminary data.</text>
</comment>
<protein>
    <recommendedName>
        <fullName evidence="5">DUF2963 domain-containing protein</fullName>
    </recommendedName>
</protein>
<evidence type="ECO:0000256" key="1">
    <source>
        <dbReference type="SAM" id="MobiDB-lite"/>
    </source>
</evidence>
<keyword evidence="4" id="KW-1185">Reference proteome</keyword>
<feature type="region of interest" description="Disordered" evidence="1">
    <location>
        <begin position="40"/>
        <end position="60"/>
    </location>
</feature>
<gene>
    <name evidence="3" type="ORF">HR065_01320</name>
</gene>
<evidence type="ECO:0000313" key="4">
    <source>
        <dbReference type="Proteomes" id="UP000568109"/>
    </source>
</evidence>
<evidence type="ECO:0000256" key="2">
    <source>
        <dbReference type="SAM" id="Phobius"/>
    </source>
</evidence>
<dbReference type="Proteomes" id="UP000568109">
    <property type="component" value="Unassembled WGS sequence"/>
</dbReference>
<keyword evidence="2" id="KW-1133">Transmembrane helix</keyword>
<name>A0A851HIS1_9MOLU</name>
<reference evidence="3 4" key="1">
    <citation type="submission" date="2020-06" db="EMBL/GenBank/DDBJ databases">
        <title>Draft genome sequence of Candidatus Phytoplasma pruni (X-disease group, subgroup 16SrIII-B) strain ChTDIII from Argentina.</title>
        <authorList>
            <person name="Fernandez F.D."/>
            <person name="Zuebert C."/>
            <person name="Huettel B."/>
            <person name="Kube M."/>
            <person name="Conci L.R."/>
        </authorList>
    </citation>
    <scope>NUCLEOTIDE SEQUENCE [LARGE SCALE GENOMIC DNA]</scope>
    <source>
        <strain evidence="3 4">ChTDIII</strain>
    </source>
</reference>
<organism evidence="3 4">
    <name type="scientific">Candidatus Phytoplasma pruni</name>
    <dbReference type="NCBI Taxonomy" id="479893"/>
    <lineage>
        <taxon>Bacteria</taxon>
        <taxon>Bacillati</taxon>
        <taxon>Mycoplasmatota</taxon>
        <taxon>Mollicutes</taxon>
        <taxon>Acholeplasmatales</taxon>
        <taxon>Acholeplasmataceae</taxon>
        <taxon>Candidatus Phytoplasma</taxon>
        <taxon>16SrIII (X-disease group)</taxon>
    </lineage>
</organism>
<keyword evidence="2" id="KW-0472">Membrane</keyword>
<accession>A0A851HIS1</accession>
<dbReference type="AlphaFoldDB" id="A0A851HIS1"/>
<sequence>MSQTNNKNNNKKIIIWSSVIATIVLLLLSYTYYKLTQNPTPPAVKESVLKTKEEKEPETEGQYQKALKKWQDQCLIKPVETDKDEGYTSDDLRDNILGRYNRVLYDKAGNKHEYKYNKGLLSDSWYLNDSILGLTETSKNKVPPRNKLDYLDTTPPPVRPKNMPSEDYHLKHTSIVYNDEGQPKIAIDFYIKNKFKSQRIDYYDTGIKKSVTKHNPQTNKPIAHTSYNPDGSIKEIKYY</sequence>
<evidence type="ECO:0008006" key="5">
    <source>
        <dbReference type="Google" id="ProtNLM"/>
    </source>
</evidence>
<proteinExistence type="predicted"/>
<feature type="region of interest" description="Disordered" evidence="1">
    <location>
        <begin position="143"/>
        <end position="166"/>
    </location>
</feature>